<keyword evidence="1" id="KW-0805">Transcription regulation</keyword>
<evidence type="ECO:0000256" key="4">
    <source>
        <dbReference type="ARBA" id="ARBA00023163"/>
    </source>
</evidence>
<keyword evidence="7" id="KW-1185">Reference proteome</keyword>
<reference evidence="6 7" key="1">
    <citation type="submission" date="2021-03" db="EMBL/GenBank/DDBJ databases">
        <title>Genomic Encyclopedia of Type Strains, Phase IV (KMG-IV): sequencing the most valuable type-strain genomes for metagenomic binning, comparative biology and taxonomic classification.</title>
        <authorList>
            <person name="Goeker M."/>
        </authorList>
    </citation>
    <scope>NUCLEOTIDE SEQUENCE [LARGE SCALE GENOMIC DNA]</scope>
    <source>
        <strain evidence="6 7">DSM 25609</strain>
    </source>
</reference>
<dbReference type="InterPro" id="IPR014284">
    <property type="entry name" value="RNA_pol_sigma-70_dom"/>
</dbReference>
<keyword evidence="4" id="KW-0804">Transcription</keyword>
<keyword evidence="2" id="KW-0731">Sigma factor</keyword>
<dbReference type="InterPro" id="IPR036388">
    <property type="entry name" value="WH-like_DNA-bd_sf"/>
</dbReference>
<dbReference type="Pfam" id="PF08281">
    <property type="entry name" value="Sigma70_r4_2"/>
    <property type="match status" value="1"/>
</dbReference>
<evidence type="ECO:0000259" key="5">
    <source>
        <dbReference type="Pfam" id="PF08281"/>
    </source>
</evidence>
<feature type="domain" description="RNA polymerase sigma factor 70 region 4 type 2" evidence="5">
    <location>
        <begin position="44"/>
        <end position="96"/>
    </location>
</feature>
<organism evidence="6 7">
    <name type="scientific">Virgibacillus natechei</name>
    <dbReference type="NCBI Taxonomy" id="1216297"/>
    <lineage>
        <taxon>Bacteria</taxon>
        <taxon>Bacillati</taxon>
        <taxon>Bacillota</taxon>
        <taxon>Bacilli</taxon>
        <taxon>Bacillales</taxon>
        <taxon>Bacillaceae</taxon>
        <taxon>Virgibacillus</taxon>
    </lineage>
</organism>
<sequence>MAHNLCIDHFRKHKRVTVTGDEKFSHLKSNINIEETVLRNETLNQIIAFIETLPDKQKQAILLSDVSDLTYEQSANIMGVSLANFKSSLFRGRQKIRKWEKGNRGDHT</sequence>
<evidence type="ECO:0000256" key="3">
    <source>
        <dbReference type="ARBA" id="ARBA00023125"/>
    </source>
</evidence>
<dbReference type="PANTHER" id="PTHR43133">
    <property type="entry name" value="RNA POLYMERASE ECF-TYPE SIGMA FACTO"/>
    <property type="match status" value="1"/>
</dbReference>
<dbReference type="EMBL" id="JAGGKX010000012">
    <property type="protein sequence ID" value="MBP1970366.1"/>
    <property type="molecule type" value="Genomic_DNA"/>
</dbReference>
<dbReference type="Proteomes" id="UP001519345">
    <property type="component" value="Unassembled WGS sequence"/>
</dbReference>
<evidence type="ECO:0000313" key="6">
    <source>
        <dbReference type="EMBL" id="MBP1970366.1"/>
    </source>
</evidence>
<accession>A0ABS4IHF7</accession>
<dbReference type="NCBIfam" id="TIGR02937">
    <property type="entry name" value="sigma70-ECF"/>
    <property type="match status" value="1"/>
</dbReference>
<keyword evidence="3" id="KW-0238">DNA-binding</keyword>
<gene>
    <name evidence="6" type="ORF">J2Z83_002484</name>
</gene>
<dbReference type="Gene3D" id="1.10.10.10">
    <property type="entry name" value="Winged helix-like DNA-binding domain superfamily/Winged helix DNA-binding domain"/>
    <property type="match status" value="1"/>
</dbReference>
<dbReference type="CDD" id="cd06171">
    <property type="entry name" value="Sigma70_r4"/>
    <property type="match status" value="1"/>
</dbReference>
<protein>
    <submittedName>
        <fullName evidence="6">RNA polymerase sigma factor (Sigma-70 family)</fullName>
    </submittedName>
</protein>
<evidence type="ECO:0000256" key="1">
    <source>
        <dbReference type="ARBA" id="ARBA00023015"/>
    </source>
</evidence>
<evidence type="ECO:0000313" key="7">
    <source>
        <dbReference type="Proteomes" id="UP001519345"/>
    </source>
</evidence>
<dbReference type="InterPro" id="IPR013249">
    <property type="entry name" value="RNA_pol_sigma70_r4_t2"/>
</dbReference>
<evidence type="ECO:0000256" key="2">
    <source>
        <dbReference type="ARBA" id="ARBA00023082"/>
    </source>
</evidence>
<dbReference type="SUPFAM" id="SSF88659">
    <property type="entry name" value="Sigma3 and sigma4 domains of RNA polymerase sigma factors"/>
    <property type="match status" value="1"/>
</dbReference>
<dbReference type="PANTHER" id="PTHR43133:SF8">
    <property type="entry name" value="RNA POLYMERASE SIGMA FACTOR HI_1459-RELATED"/>
    <property type="match status" value="1"/>
</dbReference>
<comment type="caution">
    <text evidence="6">The sequence shown here is derived from an EMBL/GenBank/DDBJ whole genome shotgun (WGS) entry which is preliminary data.</text>
</comment>
<proteinExistence type="predicted"/>
<name>A0ABS4IHF7_9BACI</name>
<dbReference type="InterPro" id="IPR013324">
    <property type="entry name" value="RNA_pol_sigma_r3/r4-like"/>
</dbReference>
<dbReference type="InterPro" id="IPR039425">
    <property type="entry name" value="RNA_pol_sigma-70-like"/>
</dbReference>